<dbReference type="SMART" id="SM00449">
    <property type="entry name" value="SPRY"/>
    <property type="match status" value="1"/>
</dbReference>
<comment type="caution">
    <text evidence="2">The sequence shown here is derived from an EMBL/GenBank/DDBJ whole genome shotgun (WGS) entry which is preliminary data.</text>
</comment>
<dbReference type="Gene3D" id="2.60.120.920">
    <property type="match status" value="1"/>
</dbReference>
<dbReference type="PANTHER" id="PTHR12245:SF5">
    <property type="entry name" value="SPRY DOMAIN-CONTAINING SOCS BOX PROTEIN 3"/>
    <property type="match status" value="1"/>
</dbReference>
<gene>
    <name evidence="2" type="ORF">KIPB_000001</name>
</gene>
<dbReference type="CDD" id="cd11709">
    <property type="entry name" value="SPRY"/>
    <property type="match status" value="1"/>
</dbReference>
<dbReference type="AlphaFoldDB" id="A0A9K3GEK0"/>
<dbReference type="EMBL" id="BDIP01000001">
    <property type="protein sequence ID" value="GIQ79361.1"/>
    <property type="molecule type" value="Genomic_DNA"/>
</dbReference>
<dbReference type="PROSITE" id="PS50188">
    <property type="entry name" value="B302_SPRY"/>
    <property type="match status" value="1"/>
</dbReference>
<dbReference type="InterPro" id="IPR003877">
    <property type="entry name" value="SPRY_dom"/>
</dbReference>
<accession>A0A9K3GEK0</accession>
<feature type="domain" description="B30.2/SPRY" evidence="1">
    <location>
        <begin position="1"/>
        <end position="166"/>
    </location>
</feature>
<protein>
    <recommendedName>
        <fullName evidence="1">B30.2/SPRY domain-containing protein</fullName>
    </recommendedName>
</protein>
<reference evidence="2 3" key="1">
    <citation type="journal article" date="2018" name="PLoS ONE">
        <title>The draft genome of Kipferlia bialata reveals reductive genome evolution in fornicate parasites.</title>
        <authorList>
            <person name="Tanifuji G."/>
            <person name="Takabayashi S."/>
            <person name="Kume K."/>
            <person name="Takagi M."/>
            <person name="Nakayama T."/>
            <person name="Kamikawa R."/>
            <person name="Inagaki Y."/>
            <person name="Hashimoto T."/>
        </authorList>
    </citation>
    <scope>NUCLEOTIDE SEQUENCE [LARGE SCALE GENOMIC DNA]</scope>
    <source>
        <strain evidence="2">NY0173</strain>
    </source>
</reference>
<name>A0A9K3GEK0_9EUKA</name>
<keyword evidence="3" id="KW-1185">Reference proteome</keyword>
<proteinExistence type="predicted"/>
<dbReference type="SUPFAM" id="SSF49899">
    <property type="entry name" value="Concanavalin A-like lectins/glucanases"/>
    <property type="match status" value="1"/>
</dbReference>
<sequence length="173" mass="18719">LDTFGGRVHDGVSLSNGRATACAEVTNDGVFRAALGARRISLSPSLPGTVSFSVRIDASGGVVRVGVAKPNVDLEDGWRTKQAWGFFGFNGKIYFAGKRRDYGPMYKGGDVITVTLDRETRSMRYTLNGKDLGVAFSKLPMTVVPFIEFGNRADTVSFIEQGEVEVAEEEDEA</sequence>
<evidence type="ECO:0000259" key="1">
    <source>
        <dbReference type="PROSITE" id="PS50188"/>
    </source>
</evidence>
<dbReference type="Pfam" id="PF00622">
    <property type="entry name" value="SPRY"/>
    <property type="match status" value="1"/>
</dbReference>
<dbReference type="InterPro" id="IPR050672">
    <property type="entry name" value="FBXO45-Fsn/SPSB_families"/>
</dbReference>
<evidence type="ECO:0000313" key="3">
    <source>
        <dbReference type="Proteomes" id="UP000265618"/>
    </source>
</evidence>
<dbReference type="InterPro" id="IPR013320">
    <property type="entry name" value="ConA-like_dom_sf"/>
</dbReference>
<dbReference type="PANTHER" id="PTHR12245">
    <property type="entry name" value="SPRY DOMAIN CONTAINING SOCS BOX PROTEIN"/>
    <property type="match status" value="1"/>
</dbReference>
<evidence type="ECO:0000313" key="2">
    <source>
        <dbReference type="EMBL" id="GIQ79361.1"/>
    </source>
</evidence>
<organism evidence="2 3">
    <name type="scientific">Kipferlia bialata</name>
    <dbReference type="NCBI Taxonomy" id="797122"/>
    <lineage>
        <taxon>Eukaryota</taxon>
        <taxon>Metamonada</taxon>
        <taxon>Carpediemonas-like organisms</taxon>
        <taxon>Kipferlia</taxon>
    </lineage>
</organism>
<dbReference type="InterPro" id="IPR043136">
    <property type="entry name" value="B30.2/SPRY_sf"/>
</dbReference>
<dbReference type="InterPro" id="IPR001870">
    <property type="entry name" value="B30.2/SPRY"/>
</dbReference>
<dbReference type="Proteomes" id="UP000265618">
    <property type="component" value="Unassembled WGS sequence"/>
</dbReference>
<dbReference type="OrthoDB" id="25503at2759"/>
<feature type="non-terminal residue" evidence="2">
    <location>
        <position position="1"/>
    </location>
</feature>